<organism evidence="2 3">
    <name type="scientific">Dictyocaulus viviparus</name>
    <name type="common">Bovine lungworm</name>
    <dbReference type="NCBI Taxonomy" id="29172"/>
    <lineage>
        <taxon>Eukaryota</taxon>
        <taxon>Metazoa</taxon>
        <taxon>Ecdysozoa</taxon>
        <taxon>Nematoda</taxon>
        <taxon>Chromadorea</taxon>
        <taxon>Rhabditida</taxon>
        <taxon>Rhabditina</taxon>
        <taxon>Rhabditomorpha</taxon>
        <taxon>Strongyloidea</taxon>
        <taxon>Metastrongylidae</taxon>
        <taxon>Dictyocaulus</taxon>
    </lineage>
</organism>
<evidence type="ECO:0000313" key="3">
    <source>
        <dbReference type="Proteomes" id="UP000053766"/>
    </source>
</evidence>
<dbReference type="STRING" id="29172.A0A0D8XXK7"/>
<dbReference type="InterPro" id="IPR006202">
    <property type="entry name" value="Neur_chan_lig-bd"/>
</dbReference>
<dbReference type="Gene3D" id="2.70.170.10">
    <property type="entry name" value="Neurotransmitter-gated ion-channel ligand-binding domain"/>
    <property type="match status" value="1"/>
</dbReference>
<name>A0A0D8XXK7_DICVI</name>
<dbReference type="OrthoDB" id="6097796at2759"/>
<keyword evidence="3" id="KW-1185">Reference proteome</keyword>
<feature type="domain" description="Neurotransmitter-gated ion-channel ligand-binding" evidence="1">
    <location>
        <begin position="243"/>
        <end position="321"/>
    </location>
</feature>
<evidence type="ECO:0000259" key="1">
    <source>
        <dbReference type="Pfam" id="PF02931"/>
    </source>
</evidence>
<reference evidence="3" key="2">
    <citation type="journal article" date="2016" name="Sci. Rep.">
        <title>Dictyocaulus viviparus genome, variome and transcriptome elucidate lungworm biology and support future intervention.</title>
        <authorList>
            <person name="McNulty S.N."/>
            <person name="Strube C."/>
            <person name="Rosa B.A."/>
            <person name="Martin J.C."/>
            <person name="Tyagi R."/>
            <person name="Choi Y.J."/>
            <person name="Wang Q."/>
            <person name="Hallsworth Pepin K."/>
            <person name="Zhang X."/>
            <person name="Ozersky P."/>
            <person name="Wilson R.K."/>
            <person name="Sternberg P.W."/>
            <person name="Gasser R.B."/>
            <person name="Mitreva M."/>
        </authorList>
    </citation>
    <scope>NUCLEOTIDE SEQUENCE [LARGE SCALE GENOMIC DNA]</scope>
    <source>
        <strain evidence="3">HannoverDv2000</strain>
    </source>
</reference>
<dbReference type="SUPFAM" id="SSF63712">
    <property type="entry name" value="Nicotinic receptor ligand binding domain-like"/>
    <property type="match status" value="1"/>
</dbReference>
<reference evidence="2 3" key="1">
    <citation type="submission" date="2013-11" db="EMBL/GenBank/DDBJ databases">
        <title>Draft genome of the bovine lungworm Dictyocaulus viviparus.</title>
        <authorList>
            <person name="Mitreva M."/>
        </authorList>
    </citation>
    <scope>NUCLEOTIDE SEQUENCE [LARGE SCALE GENOMIC DNA]</scope>
    <source>
        <strain evidence="2 3">HannoverDv2000</strain>
    </source>
</reference>
<dbReference type="Pfam" id="PF02931">
    <property type="entry name" value="Neur_chan_LBD"/>
    <property type="match status" value="1"/>
</dbReference>
<gene>
    <name evidence="2" type="ORF">DICVIV_06851</name>
</gene>
<dbReference type="AlphaFoldDB" id="A0A0D8XXK7"/>
<dbReference type="Proteomes" id="UP000053766">
    <property type="component" value="Unassembled WGS sequence"/>
</dbReference>
<proteinExistence type="predicted"/>
<dbReference type="InterPro" id="IPR036734">
    <property type="entry name" value="Neur_chan_lig-bd_sf"/>
</dbReference>
<accession>A0A0D8XXK7</accession>
<protein>
    <recommendedName>
        <fullName evidence="1">Neurotransmitter-gated ion-channel ligand-binding domain-containing protein</fullName>
    </recommendedName>
</protein>
<dbReference type="GO" id="GO:0005230">
    <property type="term" value="F:extracellular ligand-gated monoatomic ion channel activity"/>
    <property type="evidence" value="ECO:0007669"/>
    <property type="project" value="InterPro"/>
</dbReference>
<dbReference type="EMBL" id="KN716321">
    <property type="protein sequence ID" value="KJH47091.1"/>
    <property type="molecule type" value="Genomic_DNA"/>
</dbReference>
<sequence>MGVRVLMQAKQTFRLSVVYELVLKLCEKIEEHTTSNLQEGPPQAENKLEIFILIPKGRIRTDCGDNLRTLHQRVLITPWVIWFDQQRLQSRALLGSVQAANASSVKLTKIENLNLIRMPRTSDFETLSEEGKSLGWRKKKNDCVKTKIENLNLIRMPRTSDFETLSEEGKSLGWRKKNDCVKREKRGKKTEELRNFDGVHSCDVKAESTGKLPSHSGSASFSDFKHVEVFLWIDFIMDIWRRMSTYDSRVRPVLNHSTPTTNCYLKNEKQQNVDLNVWVIQKWRDDFLGWNPHLYGMINTTILPYDAIWLPDTYIYNRNDELPSEITIVFSTFDASSYYGSFKHNSHSK</sequence>
<dbReference type="GO" id="GO:0016020">
    <property type="term" value="C:membrane"/>
    <property type="evidence" value="ECO:0007669"/>
    <property type="project" value="InterPro"/>
</dbReference>
<evidence type="ECO:0000313" key="2">
    <source>
        <dbReference type="EMBL" id="KJH47091.1"/>
    </source>
</evidence>